<feature type="region of interest" description="Disordered" evidence="1">
    <location>
        <begin position="99"/>
        <end position="128"/>
    </location>
</feature>
<reference evidence="2" key="1">
    <citation type="submission" date="2020-03" db="EMBL/GenBank/DDBJ databases">
        <title>A high-quality chromosome-level genome assembly of a woody plant with both climbing and erect habits, Rhamnella rubrinervis.</title>
        <authorList>
            <person name="Lu Z."/>
            <person name="Yang Y."/>
            <person name="Zhu X."/>
            <person name="Sun Y."/>
        </authorList>
    </citation>
    <scope>NUCLEOTIDE SEQUENCE</scope>
    <source>
        <strain evidence="2">BYM</strain>
        <tissue evidence="2">Leaf</tissue>
    </source>
</reference>
<evidence type="ECO:0000313" key="3">
    <source>
        <dbReference type="Proteomes" id="UP000796880"/>
    </source>
</evidence>
<evidence type="ECO:0000313" key="2">
    <source>
        <dbReference type="EMBL" id="KAF3440819.1"/>
    </source>
</evidence>
<name>A0A8K0E7A2_9ROSA</name>
<proteinExistence type="predicted"/>
<dbReference type="AlphaFoldDB" id="A0A8K0E7A2"/>
<dbReference type="EMBL" id="VOIH02000008">
    <property type="protein sequence ID" value="KAF3440819.1"/>
    <property type="molecule type" value="Genomic_DNA"/>
</dbReference>
<gene>
    <name evidence="2" type="ORF">FNV43_RR19105</name>
</gene>
<protein>
    <submittedName>
        <fullName evidence="2">Uncharacterized protein</fullName>
    </submittedName>
</protein>
<accession>A0A8K0E7A2</accession>
<evidence type="ECO:0000256" key="1">
    <source>
        <dbReference type="SAM" id="MobiDB-lite"/>
    </source>
</evidence>
<keyword evidence="3" id="KW-1185">Reference proteome</keyword>
<sequence length="128" mass="14235">MAFAFGWSGCFLEKVHSAINAIHFPIFNLPNLGRAKLETCPESRRLGFLILGEEDEAKPINIPLSLIAKVSDGLHDGLWRSKIRYKHPSAVKAHSASSLSSVVRKTTWRPPKVVGSKRTSMLPSRKDK</sequence>
<dbReference type="Proteomes" id="UP000796880">
    <property type="component" value="Unassembled WGS sequence"/>
</dbReference>
<organism evidence="2 3">
    <name type="scientific">Rhamnella rubrinervis</name>
    <dbReference type="NCBI Taxonomy" id="2594499"/>
    <lineage>
        <taxon>Eukaryota</taxon>
        <taxon>Viridiplantae</taxon>
        <taxon>Streptophyta</taxon>
        <taxon>Embryophyta</taxon>
        <taxon>Tracheophyta</taxon>
        <taxon>Spermatophyta</taxon>
        <taxon>Magnoliopsida</taxon>
        <taxon>eudicotyledons</taxon>
        <taxon>Gunneridae</taxon>
        <taxon>Pentapetalae</taxon>
        <taxon>rosids</taxon>
        <taxon>fabids</taxon>
        <taxon>Rosales</taxon>
        <taxon>Rhamnaceae</taxon>
        <taxon>rhamnoid group</taxon>
        <taxon>Rhamneae</taxon>
        <taxon>Rhamnella</taxon>
    </lineage>
</organism>
<comment type="caution">
    <text evidence="2">The sequence shown here is derived from an EMBL/GenBank/DDBJ whole genome shotgun (WGS) entry which is preliminary data.</text>
</comment>